<organism evidence="1">
    <name type="scientific">marine sediment metagenome</name>
    <dbReference type="NCBI Taxonomy" id="412755"/>
    <lineage>
        <taxon>unclassified sequences</taxon>
        <taxon>metagenomes</taxon>
        <taxon>ecological metagenomes</taxon>
    </lineage>
</organism>
<sequence>MNNGFFKNPGALDPFDHVTPEIEIEVDLLTGILTPDMEGDDVEKFYTSISKWFEK</sequence>
<gene>
    <name evidence="1" type="ORF">LCGC14_1786770</name>
</gene>
<name>A0A0F9JTE8_9ZZZZ</name>
<dbReference type="EMBL" id="LAZR01016997">
    <property type="protein sequence ID" value="KKM02203.1"/>
    <property type="molecule type" value="Genomic_DNA"/>
</dbReference>
<evidence type="ECO:0000313" key="1">
    <source>
        <dbReference type="EMBL" id="KKM02203.1"/>
    </source>
</evidence>
<comment type="caution">
    <text evidence="1">The sequence shown here is derived from an EMBL/GenBank/DDBJ whole genome shotgun (WGS) entry which is preliminary data.</text>
</comment>
<dbReference type="AlphaFoldDB" id="A0A0F9JTE8"/>
<accession>A0A0F9JTE8</accession>
<reference evidence="1" key="1">
    <citation type="journal article" date="2015" name="Nature">
        <title>Complex archaea that bridge the gap between prokaryotes and eukaryotes.</title>
        <authorList>
            <person name="Spang A."/>
            <person name="Saw J.H."/>
            <person name="Jorgensen S.L."/>
            <person name="Zaremba-Niedzwiedzka K."/>
            <person name="Martijn J."/>
            <person name="Lind A.E."/>
            <person name="van Eijk R."/>
            <person name="Schleper C."/>
            <person name="Guy L."/>
            <person name="Ettema T.J."/>
        </authorList>
    </citation>
    <scope>NUCLEOTIDE SEQUENCE</scope>
</reference>
<proteinExistence type="predicted"/>
<protein>
    <submittedName>
        <fullName evidence="1">Uncharacterized protein</fullName>
    </submittedName>
</protein>